<dbReference type="OrthoDB" id="9814178at2"/>
<gene>
    <name evidence="1" type="ORF">BST26_12955</name>
</gene>
<evidence type="ECO:0000313" key="1">
    <source>
        <dbReference type="EMBL" id="ORA69767.1"/>
    </source>
</evidence>
<dbReference type="AlphaFoldDB" id="A0A1X0DBM1"/>
<dbReference type="STRING" id="444597.BST26_12955"/>
<dbReference type="GO" id="GO:0005886">
    <property type="term" value="C:plasma membrane"/>
    <property type="evidence" value="ECO:0007669"/>
    <property type="project" value="TreeGrafter"/>
</dbReference>
<dbReference type="PANTHER" id="PTHR30503:SF3">
    <property type="entry name" value="INNER MEMBRANE PROTEIN YEDI"/>
    <property type="match status" value="1"/>
</dbReference>
<dbReference type="Pfam" id="PF05661">
    <property type="entry name" value="DUF808"/>
    <property type="match status" value="1"/>
</dbReference>
<dbReference type="Proteomes" id="UP000192801">
    <property type="component" value="Unassembled WGS sequence"/>
</dbReference>
<dbReference type="PANTHER" id="PTHR30503">
    <property type="entry name" value="INNER MEMBRANE PROTEIN YEDI"/>
    <property type="match status" value="1"/>
</dbReference>
<organism evidence="1 2">
    <name type="scientific">Mycolicibacterium insubricum</name>
    <dbReference type="NCBI Taxonomy" id="444597"/>
    <lineage>
        <taxon>Bacteria</taxon>
        <taxon>Bacillati</taxon>
        <taxon>Actinomycetota</taxon>
        <taxon>Actinomycetes</taxon>
        <taxon>Mycobacteriales</taxon>
        <taxon>Mycobacteriaceae</taxon>
        <taxon>Mycolicibacterium</taxon>
    </lineage>
</organism>
<dbReference type="PIRSF" id="PIRSF016660">
    <property type="entry name" value="YedI"/>
    <property type="match status" value="1"/>
</dbReference>
<dbReference type="RefSeq" id="WP_083031453.1">
    <property type="nucleotide sequence ID" value="NZ_AP022618.1"/>
</dbReference>
<protein>
    <submittedName>
        <fullName evidence="1">ABC transporter</fullName>
    </submittedName>
</protein>
<dbReference type="InterPro" id="IPR008526">
    <property type="entry name" value="YedI"/>
</dbReference>
<keyword evidence="2" id="KW-1185">Reference proteome</keyword>
<sequence length="314" mass="32640">MSAGLFALLDDVAALAKLAAASVDDLGAATGRAAAKTAGVVVDDAAVTPQYVHGVAAERELPMVKRIAIGSLRNKLLIILPLALLLSQFAPWALTPILMVGATFLCYEGAEKVWGRLLGHSEHAPVAAGTGADAESTTVSAAIRTDLILSAEIMVIALYEVAEQSFWPRLMILVIVAIVMTIAVYGTVGVIVKMDDVGLRLAQGDSAPVRRFGRALVSAMPKVMATLSIVGVVAMLWVGGHILLTGTDTLGWHPIYAFVHHLQESVAHATGAAGPALGFLTNTAASAVIGLVVGTVVFGVISLLPWSRDSHDAE</sequence>
<reference evidence="1 2" key="1">
    <citation type="submission" date="2016-12" db="EMBL/GenBank/DDBJ databases">
        <title>The new phylogeny of genus Mycobacterium.</title>
        <authorList>
            <person name="Tortoli E."/>
            <person name="Trovato A."/>
            <person name="Cirillo D.M."/>
        </authorList>
    </citation>
    <scope>NUCLEOTIDE SEQUENCE [LARGE SCALE GENOMIC DNA]</scope>
    <source>
        <strain evidence="1 2">DSM 45130</strain>
    </source>
</reference>
<dbReference type="EMBL" id="MVHS01000029">
    <property type="protein sequence ID" value="ORA69767.1"/>
    <property type="molecule type" value="Genomic_DNA"/>
</dbReference>
<name>A0A1X0DBM1_9MYCO</name>
<proteinExistence type="predicted"/>
<comment type="caution">
    <text evidence="1">The sequence shown here is derived from an EMBL/GenBank/DDBJ whole genome shotgun (WGS) entry which is preliminary data.</text>
</comment>
<accession>A0A1X0DBM1</accession>
<evidence type="ECO:0000313" key="2">
    <source>
        <dbReference type="Proteomes" id="UP000192801"/>
    </source>
</evidence>